<dbReference type="AlphaFoldDB" id="A0AAX4P2Q3"/>
<evidence type="ECO:0000313" key="3">
    <source>
        <dbReference type="Proteomes" id="UP001472866"/>
    </source>
</evidence>
<dbReference type="GO" id="GO:0015031">
    <property type="term" value="P:protein transport"/>
    <property type="evidence" value="ECO:0007669"/>
    <property type="project" value="UniProtKB-KW"/>
</dbReference>
<dbReference type="GO" id="GO:0071819">
    <property type="term" value="C:DUBm complex"/>
    <property type="evidence" value="ECO:0007669"/>
    <property type="project" value="UniProtKB-UniRule"/>
</dbReference>
<dbReference type="Proteomes" id="UP001472866">
    <property type="component" value="Chromosome 02"/>
</dbReference>
<keyword evidence="1" id="KW-0804">Transcription</keyword>
<organism evidence="2 3">
    <name type="scientific">Chloropicon roscoffensis</name>
    <dbReference type="NCBI Taxonomy" id="1461544"/>
    <lineage>
        <taxon>Eukaryota</taxon>
        <taxon>Viridiplantae</taxon>
        <taxon>Chlorophyta</taxon>
        <taxon>Chloropicophyceae</taxon>
        <taxon>Chloropicales</taxon>
        <taxon>Chloropicaceae</taxon>
        <taxon>Chloropicon</taxon>
    </lineage>
</organism>
<name>A0AAX4P2Q3_9CHLO</name>
<proteinExistence type="inferred from homology"/>
<dbReference type="GO" id="GO:0000124">
    <property type="term" value="C:SAGA complex"/>
    <property type="evidence" value="ECO:0007669"/>
    <property type="project" value="UniProtKB-UniRule"/>
</dbReference>
<comment type="function">
    <text evidence="1">Involved in mRNA export coupled transcription activation by association with both the TREX-2 and the SAGA complexes. The transcription regulatory histone acetylation (HAT) complex SAGA is a multiprotein complex that activates transcription by remodeling chromatin and mediating histone acetylation and deubiquitination. Within the SAGA complex, participates to a subcomplex that specifically deubiquitinates histones. The SAGA complex is recruited to specific gene promoters by activators, where it is required for transcription. The TREX-2 complex functions in docking export-competent ribonucleoprotein particles (mRNPs) to the nuclear entrance of the nuclear pore complex (nuclear basket). TREX-2 participates in mRNA export and accurate chromatin positioning in the nucleus by tethering genes to the nuclear periphery.</text>
</comment>
<dbReference type="GO" id="GO:0003713">
    <property type="term" value="F:transcription coactivator activity"/>
    <property type="evidence" value="ECO:0007669"/>
    <property type="project" value="UniProtKB-UniRule"/>
</dbReference>
<dbReference type="InterPro" id="IPR018783">
    <property type="entry name" value="TF_ENY2"/>
</dbReference>
<dbReference type="PANTHER" id="PTHR12514">
    <property type="entry name" value="ENHANCER OF YELLOW 2 TRANSCRIPTION FACTOR"/>
    <property type="match status" value="1"/>
</dbReference>
<sequence length="103" mass="11675">MSKDKGKGKNVLVDHVKEELVEGGQKKRLYEDLKQSLIESGWRDELKEHCKEAMRARAKASSAELTLESLTKEVTRYAQGSVPDSVKTDFLEKLKVAILKEDQ</sequence>
<keyword evidence="3" id="KW-1185">Reference proteome</keyword>
<dbReference type="EMBL" id="CP151502">
    <property type="protein sequence ID" value="WZN60076.1"/>
    <property type="molecule type" value="Genomic_DNA"/>
</dbReference>
<evidence type="ECO:0000256" key="1">
    <source>
        <dbReference type="HAMAP-Rule" id="MF_03046"/>
    </source>
</evidence>
<comment type="similarity">
    <text evidence="1">Belongs to the ENY2 family.</text>
</comment>
<keyword evidence="1" id="KW-0805">Transcription regulation</keyword>
<keyword evidence="1" id="KW-0156">Chromatin regulator</keyword>
<dbReference type="GO" id="GO:0070390">
    <property type="term" value="C:transcription export complex 2"/>
    <property type="evidence" value="ECO:0007669"/>
    <property type="project" value="UniProtKB-UniRule"/>
</dbReference>
<comment type="subunit">
    <text evidence="1">Component of the nuclear pore complex (NPC)-associated TREX-2 complex (transcription and export complex 2). Component of the SAGA transcription coactivator-HAT complex. Within the SAGA complex, participates to a subcomplex of SAGA called the DUB module (deubiquitination module).</text>
</comment>
<accession>A0AAX4P2Q3</accession>
<keyword evidence="1" id="KW-0539">Nucleus</keyword>
<keyword evidence="1" id="KW-0813">Transport</keyword>
<dbReference type="HAMAP" id="MF_03046">
    <property type="entry name" value="ENY2_Sus1"/>
    <property type="match status" value="1"/>
</dbReference>
<dbReference type="GO" id="GO:0006406">
    <property type="term" value="P:mRNA export from nucleus"/>
    <property type="evidence" value="ECO:0007669"/>
    <property type="project" value="UniProtKB-UniRule"/>
</dbReference>
<dbReference type="GO" id="GO:0006368">
    <property type="term" value="P:transcription elongation by RNA polymerase II"/>
    <property type="evidence" value="ECO:0007669"/>
    <property type="project" value="UniProtKB-UniRule"/>
</dbReference>
<keyword evidence="1" id="KW-0509">mRNA transport</keyword>
<evidence type="ECO:0000313" key="2">
    <source>
        <dbReference type="EMBL" id="WZN60076.1"/>
    </source>
</evidence>
<dbReference type="GO" id="GO:0005643">
    <property type="term" value="C:nuclear pore"/>
    <property type="evidence" value="ECO:0007669"/>
    <property type="project" value="UniProtKB-UniRule"/>
</dbReference>
<dbReference type="GO" id="GO:0005654">
    <property type="term" value="C:nucleoplasm"/>
    <property type="evidence" value="ECO:0007669"/>
    <property type="project" value="UniProtKB-SubCell"/>
</dbReference>
<reference evidence="2 3" key="1">
    <citation type="submission" date="2024-03" db="EMBL/GenBank/DDBJ databases">
        <title>Complete genome sequence of the green alga Chloropicon roscoffensis RCC1871.</title>
        <authorList>
            <person name="Lemieux C."/>
            <person name="Pombert J.-F."/>
            <person name="Otis C."/>
            <person name="Turmel M."/>
        </authorList>
    </citation>
    <scope>NUCLEOTIDE SEQUENCE [LARGE SCALE GENOMIC DNA]</scope>
    <source>
        <strain evidence="2 3">RCC1871</strain>
    </source>
</reference>
<dbReference type="Pfam" id="PF10163">
    <property type="entry name" value="EnY2"/>
    <property type="match status" value="1"/>
</dbReference>
<dbReference type="GO" id="GO:0006325">
    <property type="term" value="P:chromatin organization"/>
    <property type="evidence" value="ECO:0007669"/>
    <property type="project" value="UniProtKB-KW"/>
</dbReference>
<keyword evidence="1" id="KW-0653">Protein transport</keyword>
<protein>
    <recommendedName>
        <fullName evidence="1">Transcription and mRNA export factor ENY2</fullName>
    </recommendedName>
    <alternativeName>
        <fullName evidence="1">Enhancer of yellow 2 transcription factor homolog</fullName>
    </alternativeName>
</protein>
<comment type="subcellular location">
    <subcellularLocation>
        <location evidence="1">Nucleus</location>
        <location evidence="1">Nucleoplasm</location>
    </subcellularLocation>
</comment>
<dbReference type="Gene3D" id="1.10.246.140">
    <property type="match status" value="1"/>
</dbReference>
<keyword evidence="1" id="KW-0010">Activator</keyword>
<gene>
    <name evidence="2" type="ORF">HKI87_02g16040</name>
</gene>
<keyword evidence="1" id="KW-0811">Translocation</keyword>
<dbReference type="InterPro" id="IPR038212">
    <property type="entry name" value="TF_EnY2_sf"/>
</dbReference>